<organism evidence="2 3">
    <name type="scientific">Platanthera guangdongensis</name>
    <dbReference type="NCBI Taxonomy" id="2320717"/>
    <lineage>
        <taxon>Eukaryota</taxon>
        <taxon>Viridiplantae</taxon>
        <taxon>Streptophyta</taxon>
        <taxon>Embryophyta</taxon>
        <taxon>Tracheophyta</taxon>
        <taxon>Spermatophyta</taxon>
        <taxon>Magnoliopsida</taxon>
        <taxon>Liliopsida</taxon>
        <taxon>Asparagales</taxon>
        <taxon>Orchidaceae</taxon>
        <taxon>Orchidoideae</taxon>
        <taxon>Orchideae</taxon>
        <taxon>Orchidinae</taxon>
        <taxon>Platanthera</taxon>
    </lineage>
</organism>
<feature type="compositionally biased region" description="Polar residues" evidence="1">
    <location>
        <begin position="65"/>
        <end position="77"/>
    </location>
</feature>
<accession>A0ABR2LDH5</accession>
<name>A0ABR2LDH5_9ASPA</name>
<comment type="caution">
    <text evidence="2">The sequence shown here is derived from an EMBL/GenBank/DDBJ whole genome shotgun (WGS) entry which is preliminary data.</text>
</comment>
<proteinExistence type="predicted"/>
<reference evidence="2 3" key="1">
    <citation type="journal article" date="2022" name="Nat. Plants">
        <title>Genomes of leafy and leafless Platanthera orchids illuminate the evolution of mycoheterotrophy.</title>
        <authorList>
            <person name="Li M.H."/>
            <person name="Liu K.W."/>
            <person name="Li Z."/>
            <person name="Lu H.C."/>
            <person name="Ye Q.L."/>
            <person name="Zhang D."/>
            <person name="Wang J.Y."/>
            <person name="Li Y.F."/>
            <person name="Zhong Z.M."/>
            <person name="Liu X."/>
            <person name="Yu X."/>
            <person name="Liu D.K."/>
            <person name="Tu X.D."/>
            <person name="Liu B."/>
            <person name="Hao Y."/>
            <person name="Liao X.Y."/>
            <person name="Jiang Y.T."/>
            <person name="Sun W.H."/>
            <person name="Chen J."/>
            <person name="Chen Y.Q."/>
            <person name="Ai Y."/>
            <person name="Zhai J.W."/>
            <person name="Wu S.S."/>
            <person name="Zhou Z."/>
            <person name="Hsiao Y.Y."/>
            <person name="Wu W.L."/>
            <person name="Chen Y.Y."/>
            <person name="Lin Y.F."/>
            <person name="Hsu J.L."/>
            <person name="Li C.Y."/>
            <person name="Wang Z.W."/>
            <person name="Zhao X."/>
            <person name="Zhong W.Y."/>
            <person name="Ma X.K."/>
            <person name="Ma L."/>
            <person name="Huang J."/>
            <person name="Chen G.Z."/>
            <person name="Huang M.Z."/>
            <person name="Huang L."/>
            <person name="Peng D.H."/>
            <person name="Luo Y.B."/>
            <person name="Zou S.Q."/>
            <person name="Chen S.P."/>
            <person name="Lan S."/>
            <person name="Tsai W.C."/>
            <person name="Van de Peer Y."/>
            <person name="Liu Z.J."/>
        </authorList>
    </citation>
    <scope>NUCLEOTIDE SEQUENCE [LARGE SCALE GENOMIC DNA]</scope>
    <source>
        <strain evidence="2">Lor288</strain>
    </source>
</reference>
<gene>
    <name evidence="2" type="ORF">KSP40_PGU011784</name>
</gene>
<dbReference type="Proteomes" id="UP001412067">
    <property type="component" value="Unassembled WGS sequence"/>
</dbReference>
<protein>
    <submittedName>
        <fullName evidence="2">Uncharacterized protein</fullName>
    </submittedName>
</protein>
<keyword evidence="3" id="KW-1185">Reference proteome</keyword>
<dbReference type="EMBL" id="JBBWWR010000021">
    <property type="protein sequence ID" value="KAK8937769.1"/>
    <property type="molecule type" value="Genomic_DNA"/>
</dbReference>
<evidence type="ECO:0000313" key="2">
    <source>
        <dbReference type="EMBL" id="KAK8937769.1"/>
    </source>
</evidence>
<evidence type="ECO:0000256" key="1">
    <source>
        <dbReference type="SAM" id="MobiDB-lite"/>
    </source>
</evidence>
<sequence>MGKYEDDNNEGNQLQDPWPEDWLCECHSMSCVVGRVLRQNVLKSGATREALSGEQKGGISHNREWNTTVLTGEQSAL</sequence>
<evidence type="ECO:0000313" key="3">
    <source>
        <dbReference type="Proteomes" id="UP001412067"/>
    </source>
</evidence>
<feature type="region of interest" description="Disordered" evidence="1">
    <location>
        <begin position="49"/>
        <end position="77"/>
    </location>
</feature>